<sequence>MGRNIIQLLREKKIVSTDSTTGGMEEFVMMDLISVKERNYVLIIEAKKASLGDAMKQCLFVMKDMRE</sequence>
<gene>
    <name evidence="1" type="ORF">Q9L58_002048</name>
</gene>
<evidence type="ECO:0000313" key="2">
    <source>
        <dbReference type="Proteomes" id="UP001447188"/>
    </source>
</evidence>
<dbReference type="Proteomes" id="UP001447188">
    <property type="component" value="Unassembled WGS sequence"/>
</dbReference>
<evidence type="ECO:0000313" key="1">
    <source>
        <dbReference type="EMBL" id="KAL0638819.1"/>
    </source>
</evidence>
<organism evidence="1 2">
    <name type="scientific">Discina gigas</name>
    <dbReference type="NCBI Taxonomy" id="1032678"/>
    <lineage>
        <taxon>Eukaryota</taxon>
        <taxon>Fungi</taxon>
        <taxon>Dikarya</taxon>
        <taxon>Ascomycota</taxon>
        <taxon>Pezizomycotina</taxon>
        <taxon>Pezizomycetes</taxon>
        <taxon>Pezizales</taxon>
        <taxon>Discinaceae</taxon>
        <taxon>Discina</taxon>
    </lineage>
</organism>
<dbReference type="EMBL" id="JBBBZM010000017">
    <property type="protein sequence ID" value="KAL0638819.1"/>
    <property type="molecule type" value="Genomic_DNA"/>
</dbReference>
<accession>A0ABR3GSB5</accession>
<reference evidence="1 2" key="1">
    <citation type="submission" date="2024-02" db="EMBL/GenBank/DDBJ databases">
        <title>Discinaceae phylogenomics.</title>
        <authorList>
            <person name="Dirks A.C."/>
            <person name="James T.Y."/>
        </authorList>
    </citation>
    <scope>NUCLEOTIDE SEQUENCE [LARGE SCALE GENOMIC DNA]</scope>
    <source>
        <strain evidence="1 2">ACD0624</strain>
    </source>
</reference>
<keyword evidence="2" id="KW-1185">Reference proteome</keyword>
<proteinExistence type="predicted"/>
<comment type="caution">
    <text evidence="1">The sequence shown here is derived from an EMBL/GenBank/DDBJ whole genome shotgun (WGS) entry which is preliminary data.</text>
</comment>
<protein>
    <submittedName>
        <fullName evidence="1">Uncharacterized protein</fullName>
    </submittedName>
</protein>
<name>A0ABR3GSB5_9PEZI</name>